<dbReference type="Proteomes" id="UP000279959">
    <property type="component" value="Chromosome"/>
</dbReference>
<keyword evidence="4" id="KW-0804">Transcription</keyword>
<evidence type="ECO:0000256" key="1">
    <source>
        <dbReference type="ARBA" id="ARBA00010641"/>
    </source>
</evidence>
<dbReference type="Gene3D" id="1.10.10.10">
    <property type="entry name" value="Winged helix-like DNA-binding domain superfamily/Winged helix DNA-binding domain"/>
    <property type="match status" value="1"/>
</dbReference>
<dbReference type="InterPro" id="IPR013249">
    <property type="entry name" value="RNA_pol_sigma70_r4_t2"/>
</dbReference>
<accession>A0A494W5I9</accession>
<evidence type="ECO:0000259" key="6">
    <source>
        <dbReference type="Pfam" id="PF08281"/>
    </source>
</evidence>
<keyword evidence="8" id="KW-1185">Reference proteome</keyword>
<sequence length="170" mass="19452">MTPSRSTAAFEALYRTEYARVLRFFRKRVGGDDAPDLAQEVFVKLFAAGVVEQIENPPAYLTRCARNLLISHARRRASAHIVTCPIDEGRDAPAPPEQTWGIEEGDIRRVYRRTLLAMPRKTRRIFLMHRLKCMTYAEISEQVGIGYAGVEYHMTRALARCRMTASVHRL</sequence>
<evidence type="ECO:0000313" key="8">
    <source>
        <dbReference type="Proteomes" id="UP000279959"/>
    </source>
</evidence>
<evidence type="ECO:0000256" key="3">
    <source>
        <dbReference type="ARBA" id="ARBA00023082"/>
    </source>
</evidence>
<evidence type="ECO:0008006" key="9">
    <source>
        <dbReference type="Google" id="ProtNLM"/>
    </source>
</evidence>
<dbReference type="GO" id="GO:0003677">
    <property type="term" value="F:DNA binding"/>
    <property type="evidence" value="ECO:0007669"/>
    <property type="project" value="InterPro"/>
</dbReference>
<dbReference type="GO" id="GO:0016987">
    <property type="term" value="F:sigma factor activity"/>
    <property type="evidence" value="ECO:0007669"/>
    <property type="project" value="UniProtKB-KW"/>
</dbReference>
<dbReference type="Pfam" id="PF04542">
    <property type="entry name" value="Sigma70_r2"/>
    <property type="match status" value="1"/>
</dbReference>
<name>A0A494W5I9_9SPHN</name>
<dbReference type="KEGG" id="sami:SAMIE_1019390"/>
<dbReference type="Pfam" id="PF08281">
    <property type="entry name" value="Sigma70_r4_2"/>
    <property type="match status" value="1"/>
</dbReference>
<dbReference type="NCBIfam" id="TIGR02937">
    <property type="entry name" value="sigma70-ECF"/>
    <property type="match status" value="1"/>
</dbReference>
<dbReference type="SUPFAM" id="SSF88946">
    <property type="entry name" value="Sigma2 domain of RNA polymerase sigma factors"/>
    <property type="match status" value="1"/>
</dbReference>
<dbReference type="GO" id="GO:0006352">
    <property type="term" value="P:DNA-templated transcription initiation"/>
    <property type="evidence" value="ECO:0007669"/>
    <property type="project" value="InterPro"/>
</dbReference>
<evidence type="ECO:0000259" key="5">
    <source>
        <dbReference type="Pfam" id="PF04542"/>
    </source>
</evidence>
<reference evidence="7 8" key="1">
    <citation type="submission" date="2018-05" db="EMBL/GenBank/DDBJ databases">
        <title>Complete Genome Sequence of the Nonylphenol-Degrading Bacterium Sphingobium amiense DSM 16289T.</title>
        <authorList>
            <person name="Ootsuka M."/>
            <person name="Nishizawa T."/>
            <person name="Ohta H."/>
        </authorList>
    </citation>
    <scope>NUCLEOTIDE SEQUENCE [LARGE SCALE GENOMIC DNA]</scope>
    <source>
        <strain evidence="7 8">DSM 16289</strain>
    </source>
</reference>
<keyword evidence="3" id="KW-0731">Sigma factor</keyword>
<dbReference type="InterPro" id="IPR036388">
    <property type="entry name" value="WH-like_DNA-bd_sf"/>
</dbReference>
<evidence type="ECO:0000256" key="2">
    <source>
        <dbReference type="ARBA" id="ARBA00023015"/>
    </source>
</evidence>
<dbReference type="InterPro" id="IPR007627">
    <property type="entry name" value="RNA_pol_sigma70_r2"/>
</dbReference>
<dbReference type="InterPro" id="IPR013324">
    <property type="entry name" value="RNA_pol_sigma_r3/r4-like"/>
</dbReference>
<dbReference type="PANTHER" id="PTHR43133">
    <property type="entry name" value="RNA POLYMERASE ECF-TYPE SIGMA FACTO"/>
    <property type="match status" value="1"/>
</dbReference>
<feature type="domain" description="RNA polymerase sigma factor 70 region 4 type 2" evidence="6">
    <location>
        <begin position="110"/>
        <end position="161"/>
    </location>
</feature>
<comment type="similarity">
    <text evidence="1">Belongs to the sigma-70 factor family. ECF subfamily.</text>
</comment>
<proteinExistence type="inferred from homology"/>
<dbReference type="InterPro" id="IPR014284">
    <property type="entry name" value="RNA_pol_sigma-70_dom"/>
</dbReference>
<dbReference type="AlphaFoldDB" id="A0A494W5I9"/>
<dbReference type="EMBL" id="AP018664">
    <property type="protein sequence ID" value="BBD98438.1"/>
    <property type="molecule type" value="Genomic_DNA"/>
</dbReference>
<dbReference type="InterPro" id="IPR013325">
    <property type="entry name" value="RNA_pol_sigma_r2"/>
</dbReference>
<evidence type="ECO:0000256" key="4">
    <source>
        <dbReference type="ARBA" id="ARBA00023163"/>
    </source>
</evidence>
<dbReference type="Gene3D" id="1.10.1740.10">
    <property type="match status" value="1"/>
</dbReference>
<feature type="domain" description="RNA polymerase sigma-70 region 2" evidence="5">
    <location>
        <begin position="13"/>
        <end position="77"/>
    </location>
</feature>
<dbReference type="SUPFAM" id="SSF88659">
    <property type="entry name" value="Sigma3 and sigma4 domains of RNA polymerase sigma factors"/>
    <property type="match status" value="1"/>
</dbReference>
<keyword evidence="2" id="KW-0805">Transcription regulation</keyword>
<organism evidence="7 8">
    <name type="scientific">Sphingobium amiense</name>
    <dbReference type="NCBI Taxonomy" id="135719"/>
    <lineage>
        <taxon>Bacteria</taxon>
        <taxon>Pseudomonadati</taxon>
        <taxon>Pseudomonadota</taxon>
        <taxon>Alphaproteobacteria</taxon>
        <taxon>Sphingomonadales</taxon>
        <taxon>Sphingomonadaceae</taxon>
        <taxon>Sphingobium</taxon>
    </lineage>
</organism>
<gene>
    <name evidence="7" type="ORF">SAMIE_1019390</name>
</gene>
<dbReference type="PANTHER" id="PTHR43133:SF63">
    <property type="entry name" value="RNA POLYMERASE SIGMA FACTOR FECI-RELATED"/>
    <property type="match status" value="1"/>
</dbReference>
<protein>
    <recommendedName>
        <fullName evidence="9">Sigma-70 family RNA polymerase sigma factor</fullName>
    </recommendedName>
</protein>
<dbReference type="InterPro" id="IPR039425">
    <property type="entry name" value="RNA_pol_sigma-70-like"/>
</dbReference>
<evidence type="ECO:0000313" key="7">
    <source>
        <dbReference type="EMBL" id="BBD98438.1"/>
    </source>
</evidence>